<evidence type="ECO:0000256" key="4">
    <source>
        <dbReference type="HAMAP-Rule" id="MF_00298"/>
    </source>
</evidence>
<accession>A0ABV8RS26</accession>
<sequence>MSIDLAGLPYRPCVGIMLVNESGHVFVGQRIDRKTNSGGEGDFWQMPQGGIDPDEEVRGAAFRELAEETGITADKVNLLAQTREELFYDLPDDLLGKLWGGQYRGQRQHWLLMRFTGSDEDVRLDAHQPPEFCDWRWVSPDQITDLIVPFKRRVYRAVLEEFAGLL</sequence>
<evidence type="ECO:0000259" key="5">
    <source>
        <dbReference type="PROSITE" id="PS51462"/>
    </source>
</evidence>
<evidence type="ECO:0000313" key="7">
    <source>
        <dbReference type="Proteomes" id="UP001595828"/>
    </source>
</evidence>
<dbReference type="PANTHER" id="PTHR11839:SF22">
    <property type="entry name" value="NUDIX HYDROLASE 26, CHLOROPLASTIC"/>
    <property type="match status" value="1"/>
</dbReference>
<dbReference type="PROSITE" id="PS00893">
    <property type="entry name" value="NUDIX_BOX"/>
    <property type="match status" value="1"/>
</dbReference>
<dbReference type="InterPro" id="IPR015797">
    <property type="entry name" value="NUDIX_hydrolase-like_dom_sf"/>
</dbReference>
<gene>
    <name evidence="4" type="primary">rppH</name>
    <name evidence="4" type="synonym">nudH</name>
    <name evidence="6" type="ORF">ACFO0A_10255</name>
</gene>
<dbReference type="SUPFAM" id="SSF55811">
    <property type="entry name" value="Nudix"/>
    <property type="match status" value="1"/>
</dbReference>
<evidence type="ECO:0000256" key="3">
    <source>
        <dbReference type="ARBA" id="ARBA00022801"/>
    </source>
</evidence>
<dbReference type="HAMAP" id="MF_00298">
    <property type="entry name" value="Nudix_RppH"/>
    <property type="match status" value="1"/>
</dbReference>
<feature type="short sequence motif" description="Nudix box" evidence="4">
    <location>
        <begin position="49"/>
        <end position="70"/>
    </location>
</feature>
<comment type="cofactor">
    <cofactor evidence="1">
        <name>Mn(2+)</name>
        <dbReference type="ChEBI" id="CHEBI:29035"/>
    </cofactor>
</comment>
<protein>
    <recommendedName>
        <fullName evidence="4">RNA pyrophosphohydrolase</fullName>
        <ecNumber evidence="4">3.6.1.-</ecNumber>
    </recommendedName>
    <alternativeName>
        <fullName evidence="4">(Di)nucleoside polyphosphate hydrolase</fullName>
    </alternativeName>
</protein>
<dbReference type="NCBIfam" id="NF001938">
    <property type="entry name" value="PRK00714.1-5"/>
    <property type="match status" value="1"/>
</dbReference>
<dbReference type="InterPro" id="IPR020476">
    <property type="entry name" value="Nudix_hydrolase"/>
</dbReference>
<dbReference type="Proteomes" id="UP001595828">
    <property type="component" value="Unassembled WGS sequence"/>
</dbReference>
<comment type="similarity">
    <text evidence="4">Belongs to the Nudix hydrolase family. RppH subfamily.</text>
</comment>
<keyword evidence="7" id="KW-1185">Reference proteome</keyword>
<dbReference type="GO" id="GO:0016787">
    <property type="term" value="F:hydrolase activity"/>
    <property type="evidence" value="ECO:0007669"/>
    <property type="project" value="UniProtKB-KW"/>
</dbReference>
<evidence type="ECO:0000256" key="1">
    <source>
        <dbReference type="ARBA" id="ARBA00001936"/>
    </source>
</evidence>
<dbReference type="InterPro" id="IPR022927">
    <property type="entry name" value="RppH"/>
</dbReference>
<evidence type="ECO:0000313" key="6">
    <source>
        <dbReference type="EMBL" id="MFC4295435.1"/>
    </source>
</evidence>
<feature type="domain" description="Nudix hydrolase" evidence="5">
    <location>
        <begin position="9"/>
        <end position="160"/>
    </location>
</feature>
<dbReference type="PRINTS" id="PR00502">
    <property type="entry name" value="NUDIXFAMILY"/>
</dbReference>
<dbReference type="EMBL" id="JBHSDR010000006">
    <property type="protein sequence ID" value="MFC4295435.1"/>
    <property type="molecule type" value="Genomic_DNA"/>
</dbReference>
<evidence type="ECO:0000256" key="2">
    <source>
        <dbReference type="ARBA" id="ARBA00001946"/>
    </source>
</evidence>
<dbReference type="PANTHER" id="PTHR11839">
    <property type="entry name" value="UDP/ADP-SUGAR PYROPHOSPHATASE"/>
    <property type="match status" value="1"/>
</dbReference>
<name>A0ABV8RS26_9SPHN</name>
<dbReference type="Gene3D" id="3.90.79.10">
    <property type="entry name" value="Nucleoside Triphosphate Pyrophosphohydrolase"/>
    <property type="match status" value="1"/>
</dbReference>
<keyword evidence="3 4" id="KW-0378">Hydrolase</keyword>
<comment type="cofactor">
    <cofactor evidence="4">
        <name>a divalent metal cation</name>
        <dbReference type="ChEBI" id="CHEBI:60240"/>
    </cofactor>
</comment>
<dbReference type="CDD" id="cd03671">
    <property type="entry name" value="NUDIX_Ap4A_hydrolase_plant_like"/>
    <property type="match status" value="1"/>
</dbReference>
<dbReference type="EC" id="3.6.1.-" evidence="4"/>
<dbReference type="InterPro" id="IPR020084">
    <property type="entry name" value="NUDIX_hydrolase_CS"/>
</dbReference>
<comment type="function">
    <text evidence="4">Accelerates the degradation of transcripts by removing pyrophosphate from the 5'-end of triphosphorylated RNA, leading to a more labile monophosphorylated state that can stimulate subsequent ribonuclease cleavage.</text>
</comment>
<dbReference type="InterPro" id="IPR000086">
    <property type="entry name" value="NUDIX_hydrolase_dom"/>
</dbReference>
<dbReference type="Pfam" id="PF00293">
    <property type="entry name" value="NUDIX"/>
    <property type="match status" value="1"/>
</dbReference>
<proteinExistence type="inferred from homology"/>
<comment type="cofactor">
    <cofactor evidence="2">
        <name>Mg(2+)</name>
        <dbReference type="ChEBI" id="CHEBI:18420"/>
    </cofactor>
</comment>
<comment type="caution">
    <text evidence="6">The sequence shown here is derived from an EMBL/GenBank/DDBJ whole genome shotgun (WGS) entry which is preliminary data.</text>
</comment>
<dbReference type="RefSeq" id="WP_379538910.1">
    <property type="nucleotide sequence ID" value="NZ_JBHSDR010000006.1"/>
</dbReference>
<organism evidence="6 7">
    <name type="scientific">Novosphingobium tardum</name>
    <dbReference type="NCBI Taxonomy" id="1538021"/>
    <lineage>
        <taxon>Bacteria</taxon>
        <taxon>Pseudomonadati</taxon>
        <taxon>Pseudomonadota</taxon>
        <taxon>Alphaproteobacteria</taxon>
        <taxon>Sphingomonadales</taxon>
        <taxon>Sphingomonadaceae</taxon>
        <taxon>Novosphingobium</taxon>
    </lineage>
</organism>
<dbReference type="PROSITE" id="PS51462">
    <property type="entry name" value="NUDIX"/>
    <property type="match status" value="1"/>
</dbReference>
<reference evidence="7" key="1">
    <citation type="journal article" date="2019" name="Int. J. Syst. Evol. Microbiol.">
        <title>The Global Catalogue of Microorganisms (GCM) 10K type strain sequencing project: providing services to taxonomists for standard genome sequencing and annotation.</title>
        <authorList>
            <consortium name="The Broad Institute Genomics Platform"/>
            <consortium name="The Broad Institute Genome Sequencing Center for Infectious Disease"/>
            <person name="Wu L."/>
            <person name="Ma J."/>
        </authorList>
    </citation>
    <scope>NUCLEOTIDE SEQUENCE [LARGE SCALE GENOMIC DNA]</scope>
    <source>
        <strain evidence="7">CGMCC 1.12989</strain>
    </source>
</reference>